<dbReference type="EMBL" id="SPAZ01000011">
    <property type="protein sequence ID" value="TQE40012.1"/>
    <property type="molecule type" value="Genomic_DNA"/>
</dbReference>
<organism evidence="2 3">
    <name type="scientific">Streptomyces ipomoeae</name>
    <dbReference type="NCBI Taxonomy" id="103232"/>
    <lineage>
        <taxon>Bacteria</taxon>
        <taxon>Bacillati</taxon>
        <taxon>Actinomycetota</taxon>
        <taxon>Actinomycetes</taxon>
        <taxon>Kitasatosporales</taxon>
        <taxon>Streptomycetaceae</taxon>
        <taxon>Streptomyces</taxon>
    </lineage>
</organism>
<comment type="caution">
    <text evidence="2">The sequence shown here is derived from an EMBL/GenBank/DDBJ whole genome shotgun (WGS) entry which is preliminary data.</text>
</comment>
<gene>
    <name evidence="2" type="ORF">Sipo8835_01025</name>
</gene>
<feature type="region of interest" description="Disordered" evidence="1">
    <location>
        <begin position="39"/>
        <end position="69"/>
    </location>
</feature>
<dbReference type="AlphaFoldDB" id="A0AAE8W7K0"/>
<feature type="compositionally biased region" description="Polar residues" evidence="1">
    <location>
        <begin position="57"/>
        <end position="69"/>
    </location>
</feature>
<evidence type="ECO:0000313" key="3">
    <source>
        <dbReference type="Proteomes" id="UP000318720"/>
    </source>
</evidence>
<reference evidence="2 3" key="1">
    <citation type="submission" date="2019-03" db="EMBL/GenBank/DDBJ databases">
        <title>Comparative genomic analyses of the sweetpotato soil rot pathogen, Streptomyces ipomoeae.</title>
        <authorList>
            <person name="Ruschel Soares N."/>
            <person name="Badger J.H."/>
            <person name="Huguet-Tapia J.C."/>
            <person name="Clark C.A."/>
            <person name="Pettis G.S."/>
        </authorList>
    </citation>
    <scope>NUCLEOTIDE SEQUENCE [LARGE SCALE GENOMIC DNA]</scope>
    <source>
        <strain evidence="2 3">88-35</strain>
    </source>
</reference>
<name>A0AAE8W7K0_9ACTN</name>
<protein>
    <submittedName>
        <fullName evidence="2">Uncharacterized protein</fullName>
    </submittedName>
</protein>
<evidence type="ECO:0000256" key="1">
    <source>
        <dbReference type="SAM" id="MobiDB-lite"/>
    </source>
</evidence>
<evidence type="ECO:0000313" key="2">
    <source>
        <dbReference type="EMBL" id="TQE40012.1"/>
    </source>
</evidence>
<dbReference type="RefSeq" id="WP_048819524.1">
    <property type="nucleotide sequence ID" value="NZ_SPAY01000213.1"/>
</dbReference>
<dbReference type="Proteomes" id="UP000318720">
    <property type="component" value="Unassembled WGS sequence"/>
</dbReference>
<sequence length="69" mass="6897">MPWASAALGPDGPSSEVSEAAPAVLGGVVGRLATVLAAEAKRSSRESAATEGPVSPLESSYNCRHQSSS</sequence>
<proteinExistence type="predicted"/>
<accession>A0AAE8W7K0</accession>